<keyword evidence="6" id="KW-0999">Mitochondrion inner membrane</keyword>
<dbReference type="GO" id="GO:0045277">
    <property type="term" value="C:respiratory chain complex IV"/>
    <property type="evidence" value="ECO:0007669"/>
    <property type="project" value="InterPro"/>
</dbReference>
<keyword evidence="8 12" id="KW-1133">Transmembrane helix</keyword>
<evidence type="ECO:0000256" key="3">
    <source>
        <dbReference type="ARBA" id="ARBA00010514"/>
    </source>
</evidence>
<dbReference type="GO" id="GO:0005743">
    <property type="term" value="C:mitochondrial inner membrane"/>
    <property type="evidence" value="ECO:0007669"/>
    <property type="project" value="UniProtKB-SubCell"/>
</dbReference>
<evidence type="ECO:0000256" key="10">
    <source>
        <dbReference type="ARBA" id="ARBA00023136"/>
    </source>
</evidence>
<gene>
    <name evidence="13" type="ORF">PYW07_011746</name>
</gene>
<evidence type="ECO:0000256" key="2">
    <source>
        <dbReference type="ARBA" id="ARBA00004673"/>
    </source>
</evidence>
<dbReference type="FunFam" id="4.10.49.10:FF:000001">
    <property type="entry name" value="Cytochrome c oxidase subunit 7C"/>
    <property type="match status" value="1"/>
</dbReference>
<keyword evidence="9" id="KW-0496">Mitochondrion</keyword>
<feature type="transmembrane region" description="Helical" evidence="12">
    <location>
        <begin position="48"/>
        <end position="65"/>
    </location>
</feature>
<dbReference type="SUPFAM" id="SSF81427">
    <property type="entry name" value="Mitochondrial cytochrome c oxidase subunit VIIc (aka VIIIa)"/>
    <property type="match status" value="1"/>
</dbReference>
<dbReference type="InterPro" id="IPR036636">
    <property type="entry name" value="COX7C/Cox8_sf"/>
</dbReference>
<organism evidence="13 14">
    <name type="scientific">Mythimna separata</name>
    <name type="common">Oriental armyworm</name>
    <name type="synonym">Pseudaletia separata</name>
    <dbReference type="NCBI Taxonomy" id="271217"/>
    <lineage>
        <taxon>Eukaryota</taxon>
        <taxon>Metazoa</taxon>
        <taxon>Ecdysozoa</taxon>
        <taxon>Arthropoda</taxon>
        <taxon>Hexapoda</taxon>
        <taxon>Insecta</taxon>
        <taxon>Pterygota</taxon>
        <taxon>Neoptera</taxon>
        <taxon>Endopterygota</taxon>
        <taxon>Lepidoptera</taxon>
        <taxon>Glossata</taxon>
        <taxon>Ditrysia</taxon>
        <taxon>Noctuoidea</taxon>
        <taxon>Noctuidae</taxon>
        <taxon>Noctuinae</taxon>
        <taxon>Hadenini</taxon>
        <taxon>Mythimna</taxon>
    </lineage>
</organism>
<dbReference type="AlphaFoldDB" id="A0AAD8DK66"/>
<comment type="pathway">
    <text evidence="2">Energy metabolism; oxidative phosphorylation.</text>
</comment>
<proteinExistence type="inferred from homology"/>
<protein>
    <recommendedName>
        <fullName evidence="4">Cytochrome c oxidase subunit 7C, mitochondrial</fullName>
    </recommendedName>
    <alternativeName>
        <fullName evidence="11">Cytochrome c oxidase polypeptide VIIc</fullName>
    </alternativeName>
</protein>
<evidence type="ECO:0000256" key="8">
    <source>
        <dbReference type="ARBA" id="ARBA00022989"/>
    </source>
</evidence>
<evidence type="ECO:0000256" key="12">
    <source>
        <dbReference type="SAM" id="Phobius"/>
    </source>
</evidence>
<keyword evidence="14" id="KW-1185">Reference proteome</keyword>
<evidence type="ECO:0000256" key="6">
    <source>
        <dbReference type="ARBA" id="ARBA00022792"/>
    </source>
</evidence>
<evidence type="ECO:0000256" key="11">
    <source>
        <dbReference type="ARBA" id="ARBA00031140"/>
    </source>
</evidence>
<evidence type="ECO:0000256" key="9">
    <source>
        <dbReference type="ARBA" id="ARBA00023128"/>
    </source>
</evidence>
<evidence type="ECO:0000256" key="7">
    <source>
        <dbReference type="ARBA" id="ARBA00022946"/>
    </source>
</evidence>
<keyword evidence="10 12" id="KW-0472">Membrane</keyword>
<comment type="subcellular location">
    <subcellularLocation>
        <location evidence="1">Mitochondrion inner membrane</location>
        <topology evidence="1">Single-pass membrane protein</topology>
    </subcellularLocation>
</comment>
<reference evidence="13" key="1">
    <citation type="submission" date="2023-03" db="EMBL/GenBank/DDBJ databases">
        <title>Chromosome-level genomes of two armyworms, Mythimna separata and Mythimna loreyi, provide insights into the biosynthesis and reception of sex pheromones.</title>
        <authorList>
            <person name="Zhao H."/>
        </authorList>
    </citation>
    <scope>NUCLEOTIDE SEQUENCE</scope>
    <source>
        <strain evidence="13">BeijingLab</strain>
        <tissue evidence="13">Pupa</tissue>
    </source>
</reference>
<evidence type="ECO:0000256" key="5">
    <source>
        <dbReference type="ARBA" id="ARBA00022692"/>
    </source>
</evidence>
<evidence type="ECO:0000313" key="14">
    <source>
        <dbReference type="Proteomes" id="UP001231518"/>
    </source>
</evidence>
<keyword evidence="7" id="KW-0809">Transit peptide</keyword>
<evidence type="ECO:0000256" key="1">
    <source>
        <dbReference type="ARBA" id="ARBA00004434"/>
    </source>
</evidence>
<dbReference type="Gene3D" id="4.10.49.10">
    <property type="entry name" value="Cytochrome c oxidase subunit VIIc"/>
    <property type="match status" value="1"/>
</dbReference>
<dbReference type="Pfam" id="PF02935">
    <property type="entry name" value="COX7C"/>
    <property type="match status" value="1"/>
</dbReference>
<evidence type="ECO:0000313" key="13">
    <source>
        <dbReference type="EMBL" id="KAJ8704558.1"/>
    </source>
</evidence>
<keyword evidence="5 12" id="KW-0812">Transmembrane</keyword>
<dbReference type="GO" id="GO:0006123">
    <property type="term" value="P:mitochondrial electron transport, cytochrome c to oxygen"/>
    <property type="evidence" value="ECO:0007669"/>
    <property type="project" value="InterPro"/>
</dbReference>
<dbReference type="Proteomes" id="UP001231518">
    <property type="component" value="Chromosome 29"/>
</dbReference>
<comment type="caution">
    <text evidence="13">The sequence shown here is derived from an EMBL/GenBank/DDBJ whole genome shotgun (WGS) entry which is preliminary data.</text>
</comment>
<evidence type="ECO:0000256" key="4">
    <source>
        <dbReference type="ARBA" id="ARBA00017004"/>
    </source>
</evidence>
<sequence length="70" mass="7856">MLGPLARISNQSGRNVMRSFIRNGSNGGVPGENLPFDIHNRTRVTLNFFWFVGTGIGAPFLTLWFQMTKN</sequence>
<name>A0AAD8DK66_MYTSE</name>
<accession>A0AAD8DK66</accession>
<dbReference type="EMBL" id="JARGEI010000031">
    <property type="protein sequence ID" value="KAJ8704558.1"/>
    <property type="molecule type" value="Genomic_DNA"/>
</dbReference>
<dbReference type="InterPro" id="IPR004202">
    <property type="entry name" value="COX7C/Cox8"/>
</dbReference>
<comment type="similarity">
    <text evidence="3">Belongs to the cytochrome c oxidase VIIc family.</text>
</comment>